<dbReference type="GO" id="GO:0006511">
    <property type="term" value="P:ubiquitin-dependent protein catabolic process"/>
    <property type="evidence" value="ECO:0007669"/>
    <property type="project" value="TreeGrafter"/>
</dbReference>
<dbReference type="SMART" id="SM00213">
    <property type="entry name" value="UBQ"/>
    <property type="match status" value="1"/>
</dbReference>
<evidence type="ECO:0000259" key="2">
    <source>
        <dbReference type="PROSITE" id="PS50053"/>
    </source>
</evidence>
<dbReference type="PROSITE" id="PS50053">
    <property type="entry name" value="UBIQUITIN_2"/>
    <property type="match status" value="1"/>
</dbReference>
<proteinExistence type="predicted"/>
<dbReference type="EnsemblMetazoa" id="XM_020007041.1">
    <property type="protein sequence ID" value="XP_019862600.1"/>
    <property type="gene ID" value="LOC105315725"/>
</dbReference>
<protein>
    <recommendedName>
        <fullName evidence="2">Ubiquitin-like domain-containing protein</fullName>
    </recommendedName>
</protein>
<dbReference type="Proteomes" id="UP000007879">
    <property type="component" value="Unassembled WGS sequence"/>
</dbReference>
<feature type="region of interest" description="Disordered" evidence="1">
    <location>
        <begin position="242"/>
        <end position="283"/>
    </location>
</feature>
<dbReference type="Gene3D" id="3.10.20.90">
    <property type="entry name" value="Phosphatidylinositol 3-kinase Catalytic Subunit, Chain A, domain 1"/>
    <property type="match status" value="1"/>
</dbReference>
<dbReference type="SUPFAM" id="SSF54236">
    <property type="entry name" value="Ubiquitin-like"/>
    <property type="match status" value="1"/>
</dbReference>
<dbReference type="CDD" id="cd17039">
    <property type="entry name" value="Ubl_ubiquitin_like"/>
    <property type="match status" value="1"/>
</dbReference>
<dbReference type="PANTHER" id="PTHR10677">
    <property type="entry name" value="UBIQUILIN"/>
    <property type="match status" value="1"/>
</dbReference>
<dbReference type="GO" id="GO:0031593">
    <property type="term" value="F:polyubiquitin modification-dependent protein binding"/>
    <property type="evidence" value="ECO:0007669"/>
    <property type="project" value="TreeGrafter"/>
</dbReference>
<dbReference type="Pfam" id="PF00240">
    <property type="entry name" value="ubiquitin"/>
    <property type="match status" value="1"/>
</dbReference>
<evidence type="ECO:0000256" key="1">
    <source>
        <dbReference type="SAM" id="MobiDB-lite"/>
    </source>
</evidence>
<feature type="region of interest" description="Disordered" evidence="1">
    <location>
        <begin position="301"/>
        <end position="365"/>
    </location>
</feature>
<keyword evidence="4" id="KW-1185">Reference proteome</keyword>
<feature type="compositionally biased region" description="Low complexity" evidence="1">
    <location>
        <begin position="301"/>
        <end position="312"/>
    </location>
</feature>
<dbReference type="InterPro" id="IPR015496">
    <property type="entry name" value="Ubiquilin"/>
</dbReference>
<evidence type="ECO:0000313" key="3">
    <source>
        <dbReference type="EnsemblMetazoa" id="XP_019862600.1"/>
    </source>
</evidence>
<feature type="domain" description="Ubiquitin-like" evidence="2">
    <location>
        <begin position="8"/>
        <end position="84"/>
    </location>
</feature>
<dbReference type="RefSeq" id="XP_019862600.1">
    <property type="nucleotide sequence ID" value="XM_020007041.1"/>
</dbReference>
<dbReference type="KEGG" id="aqu:105315725"/>
<name>A0AAN0JZQ7_AMPQE</name>
<dbReference type="GO" id="GO:0005829">
    <property type="term" value="C:cytosol"/>
    <property type="evidence" value="ECO:0007669"/>
    <property type="project" value="TreeGrafter"/>
</dbReference>
<reference evidence="3" key="2">
    <citation type="submission" date="2024-06" db="UniProtKB">
        <authorList>
            <consortium name="EnsemblMetazoa"/>
        </authorList>
    </citation>
    <scope>IDENTIFICATION</scope>
</reference>
<reference evidence="4" key="1">
    <citation type="journal article" date="2010" name="Nature">
        <title>The Amphimedon queenslandica genome and the evolution of animal complexity.</title>
        <authorList>
            <person name="Srivastava M."/>
            <person name="Simakov O."/>
            <person name="Chapman J."/>
            <person name="Fahey B."/>
            <person name="Gauthier M.E."/>
            <person name="Mitros T."/>
            <person name="Richards G.S."/>
            <person name="Conaco C."/>
            <person name="Dacre M."/>
            <person name="Hellsten U."/>
            <person name="Larroux C."/>
            <person name="Putnam N.H."/>
            <person name="Stanke M."/>
            <person name="Adamska M."/>
            <person name="Darling A."/>
            <person name="Degnan S.M."/>
            <person name="Oakley T.H."/>
            <person name="Plachetzki D.C."/>
            <person name="Zhai Y."/>
            <person name="Adamski M."/>
            <person name="Calcino A."/>
            <person name="Cummins S.F."/>
            <person name="Goodstein D.M."/>
            <person name="Harris C."/>
            <person name="Jackson D.J."/>
            <person name="Leys S.P."/>
            <person name="Shu S."/>
            <person name="Woodcroft B.J."/>
            <person name="Vervoort M."/>
            <person name="Kosik K.S."/>
            <person name="Manning G."/>
            <person name="Degnan B.M."/>
            <person name="Rokhsar D.S."/>
        </authorList>
    </citation>
    <scope>NUCLEOTIDE SEQUENCE [LARGE SCALE GENOMIC DNA]</scope>
</reference>
<dbReference type="InterPro" id="IPR029071">
    <property type="entry name" value="Ubiquitin-like_domsf"/>
</dbReference>
<feature type="compositionally biased region" description="Pro residues" evidence="1">
    <location>
        <begin position="258"/>
        <end position="269"/>
    </location>
</feature>
<dbReference type="InterPro" id="IPR000626">
    <property type="entry name" value="Ubiquitin-like_dom"/>
</dbReference>
<dbReference type="GeneID" id="105315725"/>
<organism evidence="3 4">
    <name type="scientific">Amphimedon queenslandica</name>
    <name type="common">Sponge</name>
    <dbReference type="NCBI Taxonomy" id="400682"/>
    <lineage>
        <taxon>Eukaryota</taxon>
        <taxon>Metazoa</taxon>
        <taxon>Porifera</taxon>
        <taxon>Demospongiae</taxon>
        <taxon>Heteroscleromorpha</taxon>
        <taxon>Haplosclerida</taxon>
        <taxon>Niphatidae</taxon>
        <taxon>Amphimedon</taxon>
    </lineage>
</organism>
<accession>A0AAN0JZQ7</accession>
<feature type="compositionally biased region" description="Low complexity" evidence="1">
    <location>
        <begin position="324"/>
        <end position="336"/>
    </location>
</feature>
<dbReference type="PANTHER" id="PTHR10677:SF3">
    <property type="entry name" value="FI07626P-RELATED"/>
    <property type="match status" value="1"/>
</dbReference>
<sequence length="386" mass="42151">MASTSSFIYLKDPHSKERKKLETDTVGNLQVQSFMSRVSDELNLPEEQLTLMYGGRVLKSGKTLGQYKIEEGMTIFYMIKKPKSVSSGEHGVKREESQLKRLAQNPRVHQIFQRILANPLLLSSIVQGTELENNPVVQNFASNPMIQAAASDPQELTRILESDESQAEGARQLLEQIGALVAVERGCNRDDVEDDQIVDMLEQAVDDNEMDFMDMGGEEEELADAQEQMYHYSQAILAHQNSNQPQGQNMETNSEATPNPPPPPYPGPSTTPAGQTAPVASSPGITQNMLADALSIAASPTSSLTSSLPSSLNTRYLQPPPSRSNPSQSGPSSLPSHAPPPQPPRRSHSNPGREGQPPSATTVSQADLQRALQSIAMVKIHVYIIY</sequence>
<evidence type="ECO:0000313" key="4">
    <source>
        <dbReference type="Proteomes" id="UP000007879"/>
    </source>
</evidence>
<dbReference type="AlphaFoldDB" id="A0AAN0JZQ7"/>